<comment type="pathway">
    <text evidence="3">Aromatic compound metabolism; melatonin biosynthesis; melatonin from serotonin: step 1/2.</text>
</comment>
<dbReference type="Pfam" id="PF00583">
    <property type="entry name" value="Acetyltransf_1"/>
    <property type="match status" value="1"/>
</dbReference>
<dbReference type="SUPFAM" id="SSF55729">
    <property type="entry name" value="Acyl-CoA N-acyltransferases (Nat)"/>
    <property type="match status" value="1"/>
</dbReference>
<comment type="catalytic activity">
    <reaction evidence="11">
        <text>serotonin + hexadecanoyl-CoA = N-hexadecanoyl-serotonin + CoA + H(+)</text>
        <dbReference type="Rhea" id="RHEA:51384"/>
        <dbReference type="ChEBI" id="CHEBI:15378"/>
        <dbReference type="ChEBI" id="CHEBI:57287"/>
        <dbReference type="ChEBI" id="CHEBI:57379"/>
        <dbReference type="ChEBI" id="CHEBI:134059"/>
        <dbReference type="ChEBI" id="CHEBI:350546"/>
    </reaction>
    <physiologicalReaction direction="left-to-right" evidence="11">
        <dbReference type="Rhea" id="RHEA:51385"/>
    </physiologicalReaction>
</comment>
<dbReference type="CDD" id="cd04301">
    <property type="entry name" value="NAT_SF"/>
    <property type="match status" value="1"/>
</dbReference>
<evidence type="ECO:0000313" key="16">
    <source>
        <dbReference type="RefSeq" id="XP_017024095.1"/>
    </source>
</evidence>
<dbReference type="InterPro" id="IPR000182">
    <property type="entry name" value="GNAT_dom"/>
</dbReference>
<comment type="catalytic activity">
    <reaction evidence="6">
        <text>dopamine + (9Z)-octadecenoyl-CoA = N-(9Z-octadecanoyl)-dopamine + CoA + H(+)</text>
        <dbReference type="Rhea" id="RHEA:51380"/>
        <dbReference type="ChEBI" id="CHEBI:15378"/>
        <dbReference type="ChEBI" id="CHEBI:31883"/>
        <dbReference type="ChEBI" id="CHEBI:57287"/>
        <dbReference type="ChEBI" id="CHEBI:57387"/>
        <dbReference type="ChEBI" id="CHEBI:59905"/>
    </reaction>
    <physiologicalReaction direction="left-to-right" evidence="6">
        <dbReference type="Rhea" id="RHEA:51381"/>
    </physiologicalReaction>
</comment>
<dbReference type="GO" id="GO:0004059">
    <property type="term" value="F:aralkylamine N-acetyltransferase activity"/>
    <property type="evidence" value="ECO:0007669"/>
    <property type="project" value="UniProtKB-EC"/>
</dbReference>
<comment type="similarity">
    <text evidence="4">Belongs to the acetyltransferase family. AANAT subfamily.</text>
</comment>
<evidence type="ECO:0000256" key="7">
    <source>
        <dbReference type="ARBA" id="ARBA00050849"/>
    </source>
</evidence>
<evidence type="ECO:0000256" key="8">
    <source>
        <dbReference type="ARBA" id="ARBA00051284"/>
    </source>
</evidence>
<dbReference type="InterPro" id="IPR016181">
    <property type="entry name" value="Acyl_CoA_acyltransferase"/>
</dbReference>
<dbReference type="RefSeq" id="XP_017024095.1">
    <property type="nucleotide sequence ID" value="XM_017168606.3"/>
</dbReference>
<keyword evidence="2" id="KW-0012">Acyltransferase</keyword>
<dbReference type="EC" id="2.3.1.87" evidence="5"/>
<comment type="catalytic activity">
    <reaction evidence="10">
        <text>serotonin + (9Z)-octadecenoyl-CoA = N-(9Z-octadecenoyl)-serotonin + CoA + H(+)</text>
        <dbReference type="Rhea" id="RHEA:51392"/>
        <dbReference type="ChEBI" id="CHEBI:15378"/>
        <dbReference type="ChEBI" id="CHEBI:57287"/>
        <dbReference type="ChEBI" id="CHEBI:57387"/>
        <dbReference type="ChEBI" id="CHEBI:134064"/>
        <dbReference type="ChEBI" id="CHEBI:350546"/>
    </reaction>
    <physiologicalReaction direction="left-to-right" evidence="10">
        <dbReference type="Rhea" id="RHEA:51393"/>
    </physiologicalReaction>
</comment>
<evidence type="ECO:0000256" key="11">
    <source>
        <dbReference type="ARBA" id="ARBA00052178"/>
    </source>
</evidence>
<evidence type="ECO:0000313" key="15">
    <source>
        <dbReference type="Proteomes" id="UP001652661"/>
    </source>
</evidence>
<evidence type="ECO:0000256" key="3">
    <source>
        <dbReference type="ARBA" id="ARBA00037926"/>
    </source>
</evidence>
<dbReference type="Gene3D" id="3.40.630.30">
    <property type="match status" value="1"/>
</dbReference>
<dbReference type="PANTHER" id="PTHR20905:SF32">
    <property type="entry name" value="ARYLALKYLAMINE N-ACETYLTRANSFERASE-LIKE 7, ISOFORM A"/>
    <property type="match status" value="1"/>
</dbReference>
<dbReference type="FunFam" id="3.40.630.30:FF:000046">
    <property type="entry name" value="Dopamine N-acetyltransferase"/>
    <property type="match status" value="1"/>
</dbReference>
<keyword evidence="1" id="KW-0808">Transferase</keyword>
<keyword evidence="15" id="KW-1185">Reference proteome</keyword>
<gene>
    <name evidence="16" type="primary">LOC108075958</name>
</gene>
<dbReference type="GeneID" id="108075958"/>
<evidence type="ECO:0000256" key="2">
    <source>
        <dbReference type="ARBA" id="ARBA00023315"/>
    </source>
</evidence>
<proteinExistence type="inferred from homology"/>
<organism evidence="15 16">
    <name type="scientific">Drosophila kikkawai</name>
    <name type="common">Fruit fly</name>
    <dbReference type="NCBI Taxonomy" id="30033"/>
    <lineage>
        <taxon>Eukaryota</taxon>
        <taxon>Metazoa</taxon>
        <taxon>Ecdysozoa</taxon>
        <taxon>Arthropoda</taxon>
        <taxon>Hexapoda</taxon>
        <taxon>Insecta</taxon>
        <taxon>Pterygota</taxon>
        <taxon>Neoptera</taxon>
        <taxon>Endopterygota</taxon>
        <taxon>Diptera</taxon>
        <taxon>Brachycera</taxon>
        <taxon>Muscomorpha</taxon>
        <taxon>Ephydroidea</taxon>
        <taxon>Drosophilidae</taxon>
        <taxon>Drosophila</taxon>
        <taxon>Sophophora</taxon>
    </lineage>
</organism>
<evidence type="ECO:0000259" key="14">
    <source>
        <dbReference type="Pfam" id="PF00583"/>
    </source>
</evidence>
<evidence type="ECO:0000256" key="9">
    <source>
        <dbReference type="ARBA" id="ARBA00051711"/>
    </source>
</evidence>
<dbReference type="Proteomes" id="UP001652661">
    <property type="component" value="Chromosome 2L"/>
</dbReference>
<evidence type="ECO:0000256" key="10">
    <source>
        <dbReference type="ARBA" id="ARBA00051823"/>
    </source>
</evidence>
<comment type="catalytic activity">
    <reaction evidence="9">
        <text>dopamine + acetyl-CoA = N-acetyldopamine + CoA + H(+)</text>
        <dbReference type="Rhea" id="RHEA:51388"/>
        <dbReference type="ChEBI" id="CHEBI:15378"/>
        <dbReference type="ChEBI" id="CHEBI:57287"/>
        <dbReference type="ChEBI" id="CHEBI:57288"/>
        <dbReference type="ChEBI" id="CHEBI:59905"/>
        <dbReference type="ChEBI" id="CHEBI:125678"/>
    </reaction>
    <physiologicalReaction direction="left-to-right" evidence="9">
        <dbReference type="Rhea" id="RHEA:51389"/>
    </physiologicalReaction>
</comment>
<reference evidence="15" key="1">
    <citation type="submission" date="2025-05" db="UniProtKB">
        <authorList>
            <consortium name="RefSeq"/>
        </authorList>
    </citation>
    <scope>NUCLEOTIDE SEQUENCE [LARGE SCALE GENOMIC DNA]</scope>
    <source>
        <strain evidence="15">14028-0561.14</strain>
    </source>
</reference>
<feature type="domain" description="N-acetyltransferase" evidence="14">
    <location>
        <begin position="179"/>
        <end position="229"/>
    </location>
</feature>
<protein>
    <recommendedName>
        <fullName evidence="5">aralkylamine N-acetyltransferase</fullName>
        <ecNumber evidence="5">2.3.1.87</ecNumber>
    </recommendedName>
</protein>
<name>A0A6P4I7G2_DROKI</name>
<sequence length="276" mass="31593">MFGIHKRIILCHQLNFSIKPFLKCSSFLPELLNHHLPQRRSVSSSCHPLEYELIEQEHYDQVLEHLRRNFFLDEPTNKAADLCQNGSPCTHPELEQKALETMPDHLSLMAVETQQDCSKIAGVVLNGILRDGDTVKALKDLDRSCDLGYRKMFTMIYSFNIKNDLFKEFAVDRIFDVRVLSVDSSYRGRGIANELVKQSVALAKQKGFSLLKTDATGIFSQKIFKSLGFEVFAEQPYDKYMDDDGQIILPVEAPHTKLQLLYKKMCKGTENEQGKK</sequence>
<dbReference type="PANTHER" id="PTHR20905">
    <property type="entry name" value="N-ACETYLTRANSFERASE-RELATED"/>
    <property type="match status" value="1"/>
</dbReference>
<accession>A0A6P4I7G2</accession>
<comment type="catalytic activity">
    <reaction evidence="8">
        <text>serotonin + (5Z,8Z,11Z,14Z)-eicosatetraenoyl-CoA = N-[(5Z,8Z,11Z,14Z)-eicosatetraenoyl]-serotonin + CoA + H(+)</text>
        <dbReference type="Rhea" id="RHEA:51396"/>
        <dbReference type="ChEBI" id="CHEBI:15378"/>
        <dbReference type="ChEBI" id="CHEBI:57287"/>
        <dbReference type="ChEBI" id="CHEBI:57368"/>
        <dbReference type="ChEBI" id="CHEBI:132255"/>
        <dbReference type="ChEBI" id="CHEBI:350546"/>
    </reaction>
    <physiologicalReaction direction="left-to-right" evidence="8">
        <dbReference type="Rhea" id="RHEA:51397"/>
    </physiologicalReaction>
</comment>
<reference evidence="16" key="2">
    <citation type="submission" date="2025-08" db="UniProtKB">
        <authorList>
            <consortium name="RefSeq"/>
        </authorList>
    </citation>
    <scope>IDENTIFICATION</scope>
    <source>
        <strain evidence="16">14028-0561.14</strain>
        <tissue evidence="16">Whole fly</tissue>
    </source>
</reference>
<evidence type="ECO:0000256" key="12">
    <source>
        <dbReference type="ARBA" id="ARBA00052335"/>
    </source>
</evidence>
<evidence type="ECO:0000256" key="1">
    <source>
        <dbReference type="ARBA" id="ARBA00022679"/>
    </source>
</evidence>
<comment type="catalytic activity">
    <reaction evidence="12">
        <text>dopamine + hexadecanoyl-CoA = N-hexadecanoyl-dopamine + CoA + H(+)</text>
        <dbReference type="Rhea" id="RHEA:51376"/>
        <dbReference type="ChEBI" id="CHEBI:15378"/>
        <dbReference type="ChEBI" id="CHEBI:57287"/>
        <dbReference type="ChEBI" id="CHEBI:57379"/>
        <dbReference type="ChEBI" id="CHEBI:59905"/>
        <dbReference type="ChEBI" id="CHEBI:134058"/>
    </reaction>
    <physiologicalReaction direction="left-to-right" evidence="12">
        <dbReference type="Rhea" id="RHEA:51377"/>
    </physiologicalReaction>
</comment>
<dbReference type="AlphaFoldDB" id="A0A6P4I7G2"/>
<comment type="catalytic activity">
    <reaction evidence="13">
        <text>serotonin + acetyl-CoA = N-acetylserotonin + CoA + H(+)</text>
        <dbReference type="Rhea" id="RHEA:25217"/>
        <dbReference type="ChEBI" id="CHEBI:15378"/>
        <dbReference type="ChEBI" id="CHEBI:17697"/>
        <dbReference type="ChEBI" id="CHEBI:57287"/>
        <dbReference type="ChEBI" id="CHEBI:57288"/>
        <dbReference type="ChEBI" id="CHEBI:350546"/>
        <dbReference type="EC" id="2.3.1.87"/>
    </reaction>
    <physiologicalReaction direction="left-to-right" evidence="13">
        <dbReference type="Rhea" id="RHEA:25218"/>
    </physiologicalReaction>
</comment>
<evidence type="ECO:0000256" key="6">
    <source>
        <dbReference type="ARBA" id="ARBA00050189"/>
    </source>
</evidence>
<evidence type="ECO:0000256" key="4">
    <source>
        <dbReference type="ARBA" id="ARBA00038182"/>
    </source>
</evidence>
<evidence type="ECO:0000256" key="13">
    <source>
        <dbReference type="ARBA" id="ARBA00052491"/>
    </source>
</evidence>
<dbReference type="OrthoDB" id="2115692at2759"/>
<evidence type="ECO:0000256" key="5">
    <source>
        <dbReference type="ARBA" id="ARBA00039114"/>
    </source>
</evidence>
<comment type="catalytic activity">
    <reaction evidence="7">
        <text>serotonin + octadecanoyl-CoA = N-octadecanoyl-serotonin + CoA + H(+)</text>
        <dbReference type="Rhea" id="RHEA:51400"/>
        <dbReference type="ChEBI" id="CHEBI:15378"/>
        <dbReference type="ChEBI" id="CHEBI:57287"/>
        <dbReference type="ChEBI" id="CHEBI:57394"/>
        <dbReference type="ChEBI" id="CHEBI:134065"/>
        <dbReference type="ChEBI" id="CHEBI:350546"/>
    </reaction>
    <physiologicalReaction direction="left-to-right" evidence="7">
        <dbReference type="Rhea" id="RHEA:51401"/>
    </physiologicalReaction>
</comment>